<evidence type="ECO:0000259" key="2">
    <source>
        <dbReference type="Pfam" id="PF04773"/>
    </source>
</evidence>
<evidence type="ECO:0000313" key="4">
    <source>
        <dbReference type="EMBL" id="GGC47208.1"/>
    </source>
</evidence>
<dbReference type="InterPro" id="IPR032508">
    <property type="entry name" value="FecR_C"/>
</dbReference>
<evidence type="ECO:0000313" key="5">
    <source>
        <dbReference type="Proteomes" id="UP000597338"/>
    </source>
</evidence>
<feature type="domain" description="FecR protein" evidence="2">
    <location>
        <begin position="181"/>
        <end position="282"/>
    </location>
</feature>
<evidence type="ECO:0000256" key="1">
    <source>
        <dbReference type="SAM" id="Phobius"/>
    </source>
</evidence>
<comment type="caution">
    <text evidence="4">The sequence shown here is derived from an EMBL/GenBank/DDBJ whole genome shotgun (WGS) entry which is preliminary data.</text>
</comment>
<keyword evidence="1" id="KW-0812">Transmembrane</keyword>
<keyword evidence="5" id="KW-1185">Reference proteome</keyword>
<organism evidence="4 5">
    <name type="scientific">Parapedobacter defluvii</name>
    <dbReference type="NCBI Taxonomy" id="2045106"/>
    <lineage>
        <taxon>Bacteria</taxon>
        <taxon>Pseudomonadati</taxon>
        <taxon>Bacteroidota</taxon>
        <taxon>Sphingobacteriia</taxon>
        <taxon>Sphingobacteriales</taxon>
        <taxon>Sphingobacteriaceae</taxon>
        <taxon>Parapedobacter</taxon>
    </lineage>
</organism>
<dbReference type="InterPro" id="IPR006860">
    <property type="entry name" value="FecR"/>
</dbReference>
<accession>A0ABQ1MUJ8</accession>
<dbReference type="Gene3D" id="2.60.120.1440">
    <property type="match status" value="1"/>
</dbReference>
<sequence>MNKSRITYLIERYLNDTATAQELDELESVLADPDADRMIKTILRDSYYHLPEVTGNHSDSEAKERIFQQIVTQSQQQTEPAKRITERLLKWLPYAAAIVIVAAIGLLIWNNKRPSHQEIAAAEIYPGANGATLSLADGRTIALDHTQGGIKVGAGEITYSDGHSPILKLGDGGEPVEKLMLSTPKGGTYTVTLPDGSRVWLNTASTLTYPSQFNDAERVVHLEGEAYFSVNKRPGKSRETQEIPFKVVSNGQVVQVLGTEFNISAYADEPEVQTTLVEGRVRVSVDKGAATGVSKHATTTLLEPGEQAINRAGVLDVQAVDPNQYTAWKDGLFYFERSPPQVAIAQLARWYDLEVVYQGKTPQVNIFGVIDRNKSLGSVLKSLEKSGLRFRVVHVNGVNQLIVLGEH</sequence>
<keyword evidence="1" id="KW-0472">Membrane</keyword>
<protein>
    <submittedName>
        <fullName evidence="4">Iron dicitrate transporter FecR</fullName>
    </submittedName>
</protein>
<dbReference type="InterPro" id="IPR012373">
    <property type="entry name" value="Ferrdict_sens_TM"/>
</dbReference>
<proteinExistence type="predicted"/>
<dbReference type="PANTHER" id="PTHR30273:SF2">
    <property type="entry name" value="PROTEIN FECR"/>
    <property type="match status" value="1"/>
</dbReference>
<reference evidence="5" key="1">
    <citation type="journal article" date="2019" name="Int. J. Syst. Evol. Microbiol.">
        <title>The Global Catalogue of Microorganisms (GCM) 10K type strain sequencing project: providing services to taxonomists for standard genome sequencing and annotation.</title>
        <authorList>
            <consortium name="The Broad Institute Genomics Platform"/>
            <consortium name="The Broad Institute Genome Sequencing Center for Infectious Disease"/>
            <person name="Wu L."/>
            <person name="Ma J."/>
        </authorList>
    </citation>
    <scope>NUCLEOTIDE SEQUENCE [LARGE SCALE GENOMIC DNA]</scope>
    <source>
        <strain evidence="5">CGMCC 1.15342</strain>
    </source>
</reference>
<feature type="transmembrane region" description="Helical" evidence="1">
    <location>
        <begin position="91"/>
        <end position="109"/>
    </location>
</feature>
<dbReference type="RefSeq" id="WP_188753650.1">
    <property type="nucleotide sequence ID" value="NZ_BMIK01000026.1"/>
</dbReference>
<evidence type="ECO:0000259" key="3">
    <source>
        <dbReference type="Pfam" id="PF16344"/>
    </source>
</evidence>
<dbReference type="Pfam" id="PF04773">
    <property type="entry name" value="FecR"/>
    <property type="match status" value="1"/>
</dbReference>
<dbReference type="Gene3D" id="3.55.50.30">
    <property type="match status" value="1"/>
</dbReference>
<dbReference type="PANTHER" id="PTHR30273">
    <property type="entry name" value="PERIPLASMIC SIGNAL SENSOR AND SIGMA FACTOR ACTIVATOR FECR-RELATED"/>
    <property type="match status" value="1"/>
</dbReference>
<dbReference type="EMBL" id="BMIK01000026">
    <property type="protein sequence ID" value="GGC47208.1"/>
    <property type="molecule type" value="Genomic_DNA"/>
</dbReference>
<dbReference type="Proteomes" id="UP000597338">
    <property type="component" value="Unassembled WGS sequence"/>
</dbReference>
<feature type="domain" description="Protein FecR C-terminal" evidence="3">
    <location>
        <begin position="333"/>
        <end position="391"/>
    </location>
</feature>
<keyword evidence="1" id="KW-1133">Transmembrane helix</keyword>
<gene>
    <name evidence="4" type="ORF">GCM10011386_44170</name>
</gene>
<name>A0ABQ1MUJ8_9SPHI</name>
<dbReference type="Pfam" id="PF16344">
    <property type="entry name" value="FecR_C"/>
    <property type="match status" value="1"/>
</dbReference>